<dbReference type="Proteomes" id="UP000176867">
    <property type="component" value="Unassembled WGS sequence"/>
</dbReference>
<dbReference type="EMBL" id="MFMU01000017">
    <property type="protein sequence ID" value="OGG92875.1"/>
    <property type="molecule type" value="Genomic_DNA"/>
</dbReference>
<comment type="caution">
    <text evidence="2">The sequence shown here is derived from an EMBL/GenBank/DDBJ whole genome shotgun (WGS) entry which is preliminary data.</text>
</comment>
<evidence type="ECO:0008006" key="4">
    <source>
        <dbReference type="Google" id="ProtNLM"/>
    </source>
</evidence>
<keyword evidence="1" id="KW-1133">Transmembrane helix</keyword>
<reference evidence="2 3" key="1">
    <citation type="journal article" date="2016" name="Nat. Commun.">
        <title>Thousands of microbial genomes shed light on interconnected biogeochemical processes in an aquifer system.</title>
        <authorList>
            <person name="Anantharaman K."/>
            <person name="Brown C.T."/>
            <person name="Hug L.A."/>
            <person name="Sharon I."/>
            <person name="Castelle C.J."/>
            <person name="Probst A.J."/>
            <person name="Thomas B.C."/>
            <person name="Singh A."/>
            <person name="Wilkins M.J."/>
            <person name="Karaoz U."/>
            <person name="Brodie E.L."/>
            <person name="Williams K.H."/>
            <person name="Hubbard S.S."/>
            <person name="Banfield J.F."/>
        </authorList>
    </citation>
    <scope>NUCLEOTIDE SEQUENCE [LARGE SCALE GENOMIC DNA]</scope>
</reference>
<organism evidence="2 3">
    <name type="scientific">Candidatus Kaiserbacteria bacterium RIFOXYD1_FULL_47_14</name>
    <dbReference type="NCBI Taxonomy" id="1798533"/>
    <lineage>
        <taxon>Bacteria</taxon>
        <taxon>Candidatus Kaiseribacteriota</taxon>
    </lineage>
</organism>
<feature type="transmembrane region" description="Helical" evidence="1">
    <location>
        <begin position="21"/>
        <end position="46"/>
    </location>
</feature>
<dbReference type="STRING" id="1798533.A2609_03420"/>
<name>A0A1F6G439_9BACT</name>
<protein>
    <recommendedName>
        <fullName evidence="4">Type IV pilus modification protein PilV</fullName>
    </recommendedName>
</protein>
<evidence type="ECO:0000313" key="2">
    <source>
        <dbReference type="EMBL" id="OGG92875.1"/>
    </source>
</evidence>
<dbReference type="AlphaFoldDB" id="A0A1F6G439"/>
<sequence length="144" mass="15466">MFRFSRGFTQHQNASTKRFGAGFSFIEVIVAIFIMSVMLLLLQAVVRSNVLVRSSKNQGIALSIARNELEILRSGGYAALPQSGSFQDILLNSLPQAATTTLAISTYNAKTKQVSVSVIWLEPGLNASSTVSLSTLITQTGGLL</sequence>
<accession>A0A1F6G439</accession>
<keyword evidence="1" id="KW-0472">Membrane</keyword>
<evidence type="ECO:0000256" key="1">
    <source>
        <dbReference type="SAM" id="Phobius"/>
    </source>
</evidence>
<keyword evidence="1" id="KW-0812">Transmembrane</keyword>
<proteinExistence type="predicted"/>
<evidence type="ECO:0000313" key="3">
    <source>
        <dbReference type="Proteomes" id="UP000176867"/>
    </source>
</evidence>
<gene>
    <name evidence="2" type="ORF">A2609_03420</name>
</gene>